<dbReference type="PANTHER" id="PTHR47089">
    <property type="entry name" value="ABC TRANSPORTER, PERMEASE PROTEIN"/>
    <property type="match status" value="1"/>
</dbReference>
<gene>
    <name evidence="7" type="ORF">Metus_0526</name>
</gene>
<dbReference type="InterPro" id="IPR001851">
    <property type="entry name" value="ABC_transp_permease"/>
</dbReference>
<keyword evidence="4 6" id="KW-1133">Transmembrane helix</keyword>
<feature type="transmembrane region" description="Helical" evidence="6">
    <location>
        <begin position="147"/>
        <end position="166"/>
    </location>
</feature>
<feature type="transmembrane region" description="Helical" evidence="6">
    <location>
        <begin position="62"/>
        <end position="80"/>
    </location>
</feature>
<evidence type="ECO:0000256" key="3">
    <source>
        <dbReference type="ARBA" id="ARBA00022692"/>
    </source>
</evidence>
<feature type="transmembrane region" description="Helical" evidence="6">
    <location>
        <begin position="92"/>
        <end position="109"/>
    </location>
</feature>
<evidence type="ECO:0000256" key="4">
    <source>
        <dbReference type="ARBA" id="ARBA00022989"/>
    </source>
</evidence>
<name>A0A444L834_METS7</name>
<evidence type="ECO:0000313" key="7">
    <source>
        <dbReference type="EMBL" id="RWX73747.1"/>
    </source>
</evidence>
<dbReference type="Pfam" id="PF02653">
    <property type="entry name" value="BPD_transp_2"/>
    <property type="match status" value="1"/>
</dbReference>
<dbReference type="AlphaFoldDB" id="A0A444L834"/>
<proteinExistence type="predicted"/>
<dbReference type="GO" id="GO:0022857">
    <property type="term" value="F:transmembrane transporter activity"/>
    <property type="evidence" value="ECO:0007669"/>
    <property type="project" value="InterPro"/>
</dbReference>
<dbReference type="Proteomes" id="UP000288215">
    <property type="component" value="Unassembled WGS sequence"/>
</dbReference>
<protein>
    <submittedName>
        <fullName evidence="7">ABC transporter, permease protein 1</fullName>
    </submittedName>
</protein>
<reference evidence="7 8" key="1">
    <citation type="submission" date="2018-12" db="EMBL/GenBank/DDBJ databases">
        <title>The complete genome of the methanogenic archaea of the candidate phylum Verstraetearchaeota, obtained from the metagenome of underground thermal water.</title>
        <authorList>
            <person name="Kadnikov V.V."/>
            <person name="Mardanov A.V."/>
            <person name="Beletsky A.V."/>
            <person name="Karnachuk O.V."/>
            <person name="Ravin N.V."/>
        </authorList>
    </citation>
    <scope>NUCLEOTIDE SEQUENCE [LARGE SCALE GENOMIC DNA]</scope>
    <source>
        <strain evidence="7">Ch88</strain>
    </source>
</reference>
<dbReference type="EMBL" id="RXGA01000002">
    <property type="protein sequence ID" value="RWX73747.1"/>
    <property type="molecule type" value="Genomic_DNA"/>
</dbReference>
<dbReference type="CDD" id="cd06580">
    <property type="entry name" value="TM_PBP1_transp_TpRbsC_like"/>
    <property type="match status" value="1"/>
</dbReference>
<feature type="transmembrane region" description="Helical" evidence="6">
    <location>
        <begin position="241"/>
        <end position="264"/>
    </location>
</feature>
<sequence>MVERQLTISRGTKRSIVKALLSVVLTLAVTSVVFLINNVNPILAFIYMFQGAFGDINLASETMIRMTPILIVSLGLAVSFKCKIWNIGAEGQLYIGAMLGTIAAIGIGGGPLSLLAALVVGAVGGLLWAAGPALMKVKLGINEVITTFLMNFVGIYLVQWMISYPFRSPDTYFPESSAIPSSSALAVILPGTRLHLGVALALALVPLVYFLLERTTFGYKVKVVGENPEAARYGGMEIGKVIFVSLVFSGLLAGLAGITEVMGIQFRVRGSLSPGYGYTGIVVALLGNNNPIGVALASLFLAAIMNGSSTLAWTMNIPMGIVDLMQGLLFIFVLASEPLVRFLERRGVLKL</sequence>
<evidence type="ECO:0000256" key="5">
    <source>
        <dbReference type="ARBA" id="ARBA00023136"/>
    </source>
</evidence>
<keyword evidence="5 6" id="KW-0472">Membrane</keyword>
<dbReference type="PANTHER" id="PTHR47089:SF1">
    <property type="entry name" value="GUANOSINE ABC TRANSPORTER PERMEASE PROTEIN NUPP"/>
    <property type="match status" value="1"/>
</dbReference>
<dbReference type="GO" id="GO:0005886">
    <property type="term" value="C:plasma membrane"/>
    <property type="evidence" value="ECO:0007669"/>
    <property type="project" value="UniProtKB-SubCell"/>
</dbReference>
<feature type="transmembrane region" description="Helical" evidence="6">
    <location>
        <begin position="194"/>
        <end position="212"/>
    </location>
</feature>
<feature type="transmembrane region" description="Helical" evidence="6">
    <location>
        <begin position="115"/>
        <end position="135"/>
    </location>
</feature>
<evidence type="ECO:0000313" key="8">
    <source>
        <dbReference type="Proteomes" id="UP000288215"/>
    </source>
</evidence>
<feature type="transmembrane region" description="Helical" evidence="6">
    <location>
        <begin position="316"/>
        <end position="335"/>
    </location>
</feature>
<evidence type="ECO:0000256" key="6">
    <source>
        <dbReference type="SAM" id="Phobius"/>
    </source>
</evidence>
<accession>A0A444L834</accession>
<evidence type="ECO:0000256" key="1">
    <source>
        <dbReference type="ARBA" id="ARBA00004651"/>
    </source>
</evidence>
<comment type="subcellular location">
    <subcellularLocation>
        <location evidence="1">Cell membrane</location>
        <topology evidence="1">Multi-pass membrane protein</topology>
    </subcellularLocation>
</comment>
<feature type="transmembrane region" description="Helical" evidence="6">
    <location>
        <begin position="20"/>
        <end position="50"/>
    </location>
</feature>
<comment type="caution">
    <text evidence="7">The sequence shown here is derived from an EMBL/GenBank/DDBJ whole genome shotgun (WGS) entry which is preliminary data.</text>
</comment>
<feature type="transmembrane region" description="Helical" evidence="6">
    <location>
        <begin position="276"/>
        <end position="304"/>
    </location>
</feature>
<keyword evidence="2" id="KW-1003">Cell membrane</keyword>
<keyword evidence="3 6" id="KW-0812">Transmembrane</keyword>
<evidence type="ECO:0000256" key="2">
    <source>
        <dbReference type="ARBA" id="ARBA00022475"/>
    </source>
</evidence>
<organism evidence="7 8">
    <name type="scientific">Methanosuratincola subterraneus</name>
    <dbReference type="NCBI Taxonomy" id="2593994"/>
    <lineage>
        <taxon>Archaea</taxon>
        <taxon>Thermoproteota</taxon>
        <taxon>Methanosuratincolia</taxon>
        <taxon>Candidatus Methanomethylicales</taxon>
        <taxon>Candidatus Methanomethylicaceae</taxon>
        <taxon>Candidatus Methanosuratincola (ex Vanwonterghem et al. 2016)</taxon>
    </lineage>
</organism>